<organism evidence="2 3">
    <name type="scientific">Lophiotrema nucula</name>
    <dbReference type="NCBI Taxonomy" id="690887"/>
    <lineage>
        <taxon>Eukaryota</taxon>
        <taxon>Fungi</taxon>
        <taxon>Dikarya</taxon>
        <taxon>Ascomycota</taxon>
        <taxon>Pezizomycotina</taxon>
        <taxon>Dothideomycetes</taxon>
        <taxon>Pleosporomycetidae</taxon>
        <taxon>Pleosporales</taxon>
        <taxon>Lophiotremataceae</taxon>
        <taxon>Lophiotrema</taxon>
    </lineage>
</organism>
<feature type="region of interest" description="Disordered" evidence="1">
    <location>
        <begin position="307"/>
        <end position="357"/>
    </location>
</feature>
<reference evidence="2" key="1">
    <citation type="journal article" date="2020" name="Stud. Mycol.">
        <title>101 Dothideomycetes genomes: a test case for predicting lifestyles and emergence of pathogens.</title>
        <authorList>
            <person name="Haridas S."/>
            <person name="Albert R."/>
            <person name="Binder M."/>
            <person name="Bloem J."/>
            <person name="Labutti K."/>
            <person name="Salamov A."/>
            <person name="Andreopoulos B."/>
            <person name="Baker S."/>
            <person name="Barry K."/>
            <person name="Bills G."/>
            <person name="Bluhm B."/>
            <person name="Cannon C."/>
            <person name="Castanera R."/>
            <person name="Culley D."/>
            <person name="Daum C."/>
            <person name="Ezra D."/>
            <person name="Gonzalez J."/>
            <person name="Henrissat B."/>
            <person name="Kuo A."/>
            <person name="Liang C."/>
            <person name="Lipzen A."/>
            <person name="Lutzoni F."/>
            <person name="Magnuson J."/>
            <person name="Mondo S."/>
            <person name="Nolan M."/>
            <person name="Ohm R."/>
            <person name="Pangilinan J."/>
            <person name="Park H.-J."/>
            <person name="Ramirez L."/>
            <person name="Alfaro M."/>
            <person name="Sun H."/>
            <person name="Tritt A."/>
            <person name="Yoshinaga Y."/>
            <person name="Zwiers L.-H."/>
            <person name="Turgeon B."/>
            <person name="Goodwin S."/>
            <person name="Spatafora J."/>
            <person name="Crous P."/>
            <person name="Grigoriev I."/>
        </authorList>
    </citation>
    <scope>NUCLEOTIDE SEQUENCE</scope>
    <source>
        <strain evidence="2">CBS 627.86</strain>
    </source>
</reference>
<evidence type="ECO:0000256" key="1">
    <source>
        <dbReference type="SAM" id="MobiDB-lite"/>
    </source>
</evidence>
<gene>
    <name evidence="2" type="ORF">BDV96DRAFT_647070</name>
</gene>
<accession>A0A6A5Z4L3</accession>
<dbReference type="AlphaFoldDB" id="A0A6A5Z4L3"/>
<proteinExistence type="predicted"/>
<sequence length="357" mass="39084">MTPSKKQFSAAKTPLASYSQTARAALYNQASKTPSAYSTSANSLRQKPGFVALGNKEMNNKTPTIANPAPTVAPAATATTKMRQPLVNILALSHAERGDLRATPPVDIVVNGAVVVNTPLGVLLAVSGVAQKLHSAAPSDLQTLVCPEGTETEAVHYLIQWLNKVTWTSSTYEIVTRDLTPWDKVRLANTMHLLGLEGVYTNKLMDDIWKLVLGSAPTYNALIMVERNCDPDSPVFERVVRELAQGLSENEIPGLGQLQHLLSTQPKLDEAVEKAMDKYQTKRLEAAKKMWADNAFQQTFCEVARKPSAQPQAYRPLQARDQQQEGGDMKASRSLKRNQHPAPDFTSEHDFPSLGGR</sequence>
<protein>
    <submittedName>
        <fullName evidence="2">Uncharacterized protein</fullName>
    </submittedName>
</protein>
<dbReference type="EMBL" id="ML977325">
    <property type="protein sequence ID" value="KAF2114362.1"/>
    <property type="molecule type" value="Genomic_DNA"/>
</dbReference>
<evidence type="ECO:0000313" key="3">
    <source>
        <dbReference type="Proteomes" id="UP000799770"/>
    </source>
</evidence>
<keyword evidence="3" id="KW-1185">Reference proteome</keyword>
<evidence type="ECO:0000313" key="2">
    <source>
        <dbReference type="EMBL" id="KAF2114362.1"/>
    </source>
</evidence>
<dbReference type="Proteomes" id="UP000799770">
    <property type="component" value="Unassembled WGS sequence"/>
</dbReference>
<name>A0A6A5Z4L3_9PLEO</name>